<proteinExistence type="predicted"/>
<dbReference type="PANTHER" id="PTHR11161">
    <property type="entry name" value="O-ACYLTRANSFERASE"/>
    <property type="match status" value="1"/>
</dbReference>
<dbReference type="EMBL" id="LHPF02000009">
    <property type="protein sequence ID" value="PSC72852.1"/>
    <property type="molecule type" value="Genomic_DNA"/>
</dbReference>
<feature type="transmembrane region" description="Helical" evidence="1">
    <location>
        <begin position="362"/>
        <end position="388"/>
    </location>
</feature>
<dbReference type="AlphaFoldDB" id="A0A2P6VFI8"/>
<comment type="caution">
    <text evidence="3">The sequence shown here is derived from an EMBL/GenBank/DDBJ whole genome shotgun (WGS) entry which is preliminary data.</text>
</comment>
<accession>A0A2P6VFI8</accession>
<feature type="transmembrane region" description="Helical" evidence="1">
    <location>
        <begin position="51"/>
        <end position="69"/>
    </location>
</feature>
<name>A0A2P6VFI8_9CHLO</name>
<evidence type="ECO:0000313" key="4">
    <source>
        <dbReference type="Proteomes" id="UP000239649"/>
    </source>
</evidence>
<gene>
    <name evidence="3" type="ORF">C2E20_4090</name>
</gene>
<feature type="transmembrane region" description="Helical" evidence="1">
    <location>
        <begin position="289"/>
        <end position="311"/>
    </location>
</feature>
<feature type="transmembrane region" description="Helical" evidence="1">
    <location>
        <begin position="439"/>
        <end position="466"/>
    </location>
</feature>
<reference evidence="3 4" key="1">
    <citation type="journal article" date="2018" name="Plant J.">
        <title>Genome sequences of Chlorella sorokiniana UTEX 1602 and Micractinium conductrix SAG 241.80: implications to maltose excretion by a green alga.</title>
        <authorList>
            <person name="Arriola M.B."/>
            <person name="Velmurugan N."/>
            <person name="Zhang Y."/>
            <person name="Plunkett M.H."/>
            <person name="Hondzo H."/>
            <person name="Barney B.M."/>
        </authorList>
    </citation>
    <scope>NUCLEOTIDE SEQUENCE [LARGE SCALE GENOMIC DNA]</scope>
    <source>
        <strain evidence="3 4">SAG 241.80</strain>
    </source>
</reference>
<feature type="transmembrane region" description="Helical" evidence="1">
    <location>
        <begin position="211"/>
        <end position="231"/>
    </location>
</feature>
<evidence type="ECO:0000256" key="1">
    <source>
        <dbReference type="SAM" id="Phobius"/>
    </source>
</evidence>
<evidence type="ECO:0000313" key="3">
    <source>
        <dbReference type="EMBL" id="PSC72852.1"/>
    </source>
</evidence>
<dbReference type="InterPro" id="IPR002656">
    <property type="entry name" value="Acyl_transf_3_dom"/>
</dbReference>
<dbReference type="OrthoDB" id="118951at2759"/>
<dbReference type="PANTHER" id="PTHR11161:SF0">
    <property type="entry name" value="O-ACYLTRANSFERASE LIKE PROTEIN"/>
    <property type="match status" value="1"/>
</dbReference>
<protein>
    <submittedName>
        <fullName evidence="3">Nose resistant to fluoxetine 6-like</fullName>
    </submittedName>
</protein>
<feature type="transmembrane region" description="Helical" evidence="1">
    <location>
        <begin position="90"/>
        <end position="115"/>
    </location>
</feature>
<feature type="domain" description="Acyltransferase 3" evidence="2">
    <location>
        <begin position="47"/>
        <end position="461"/>
    </location>
</feature>
<sequence>MSPAPAAASAAIAAQLIRLCKQRLVSARQAPPATAAAPVPPPIDLRCLDGLRAVSALIVCLFHCWLGFASRYVPWEAGSMLGRHHPLIRLAMFGGPVAVDFFLLLTAMLALYQLLPALEGSGGSGSSGKADAQPSTWAVVARYWRRRALRLLPAYAVVNLLALLALGPHEGVSPEVALARSFAFPNCRTGLWRNALYITNFNVHEGCGTPWWSLALQAQFLVTFPLALLVLRPRVAGFRARLSAALAAAFVGGVAWRVWCAATAPHLHLPLLQLNQPAKLASYLMVLKVGYFPSGTRVAELAVGAALGLLLRTPDALDWLRRRRALVGAVALALQAAVYHVQTAWPEWGVAGEQRWAPATTQLFVALLYWGSPLMAAMVGATMLAMMLHANPLHAAAAQALASPRLCWLTAHSYSFYLIHEHARVWLLLTTPAGLLPALLPAAPVAGLLLLCAVNTAVGLAAAALLHRCVESRF</sequence>
<evidence type="ECO:0000259" key="2">
    <source>
        <dbReference type="Pfam" id="PF01757"/>
    </source>
</evidence>
<dbReference type="Pfam" id="PF01757">
    <property type="entry name" value="Acyl_transf_3"/>
    <property type="match status" value="1"/>
</dbReference>
<organism evidence="3 4">
    <name type="scientific">Micractinium conductrix</name>
    <dbReference type="NCBI Taxonomy" id="554055"/>
    <lineage>
        <taxon>Eukaryota</taxon>
        <taxon>Viridiplantae</taxon>
        <taxon>Chlorophyta</taxon>
        <taxon>core chlorophytes</taxon>
        <taxon>Trebouxiophyceae</taxon>
        <taxon>Chlorellales</taxon>
        <taxon>Chlorellaceae</taxon>
        <taxon>Chlorella clade</taxon>
        <taxon>Micractinium</taxon>
    </lineage>
</organism>
<feature type="transmembrane region" description="Helical" evidence="1">
    <location>
        <begin position="243"/>
        <end position="269"/>
    </location>
</feature>
<dbReference type="Proteomes" id="UP000239649">
    <property type="component" value="Unassembled WGS sequence"/>
</dbReference>
<keyword evidence="1" id="KW-1133">Transmembrane helix</keyword>
<dbReference type="InterPro" id="IPR052728">
    <property type="entry name" value="O2_lipid_transport_reg"/>
</dbReference>
<keyword evidence="1" id="KW-0812">Transmembrane</keyword>
<keyword evidence="4" id="KW-1185">Reference proteome</keyword>
<dbReference type="GO" id="GO:0016747">
    <property type="term" value="F:acyltransferase activity, transferring groups other than amino-acyl groups"/>
    <property type="evidence" value="ECO:0007669"/>
    <property type="project" value="InterPro"/>
</dbReference>
<keyword evidence="1" id="KW-0472">Membrane</keyword>